<name>A0A1G1VBI3_9BACT</name>
<dbReference type="GO" id="GO:0003677">
    <property type="term" value="F:DNA binding"/>
    <property type="evidence" value="ECO:0007669"/>
    <property type="project" value="UniProtKB-UniRule"/>
</dbReference>
<dbReference type="EMBL" id="MHCC01000024">
    <property type="protein sequence ID" value="OGY12785.1"/>
    <property type="molecule type" value="Genomic_DNA"/>
</dbReference>
<dbReference type="InterPro" id="IPR010998">
    <property type="entry name" value="Integrase_recombinase_N"/>
</dbReference>
<gene>
    <name evidence="4" type="ORF">A3A77_02825</name>
</gene>
<evidence type="ECO:0000313" key="4">
    <source>
        <dbReference type="EMBL" id="OGY12785.1"/>
    </source>
</evidence>
<accession>A0A1G1VBI3</accession>
<dbReference type="InterPro" id="IPR004107">
    <property type="entry name" value="Integrase_SAM-like_N"/>
</dbReference>
<dbReference type="AlphaFoldDB" id="A0A1G1VBI3"/>
<dbReference type="GO" id="GO:0015074">
    <property type="term" value="P:DNA integration"/>
    <property type="evidence" value="ECO:0007669"/>
    <property type="project" value="InterPro"/>
</dbReference>
<dbReference type="PROSITE" id="PS51900">
    <property type="entry name" value="CB"/>
    <property type="match status" value="2"/>
</dbReference>
<sequence>MSLPTQPRLDRGQSLLTKKFEENLRLSGVSSKTIRNYRADLAHFAGWAKLHLQKQGCSISSTDDVFSYFSGQLVALYKGHHLENRVPEATTNRRLSTLRNISKFLVAQGIIEANPMTVVSNLKQAISWKKNIETIVVKFEKYLENEGISKVSRKNYLSDIRQFLNWIPEAGTV</sequence>
<organism evidence="4 5">
    <name type="scientific">Candidatus Blackburnbacteria bacterium RIFCSPLOWO2_01_FULL_40_20</name>
    <dbReference type="NCBI Taxonomy" id="1797519"/>
    <lineage>
        <taxon>Bacteria</taxon>
        <taxon>Candidatus Blackburniibacteriota</taxon>
    </lineage>
</organism>
<reference evidence="4 5" key="1">
    <citation type="journal article" date="2016" name="Nat. Commun.">
        <title>Thousands of microbial genomes shed light on interconnected biogeochemical processes in an aquifer system.</title>
        <authorList>
            <person name="Anantharaman K."/>
            <person name="Brown C.T."/>
            <person name="Hug L.A."/>
            <person name="Sharon I."/>
            <person name="Castelle C.J."/>
            <person name="Probst A.J."/>
            <person name="Thomas B.C."/>
            <person name="Singh A."/>
            <person name="Wilkins M.J."/>
            <person name="Karaoz U."/>
            <person name="Brodie E.L."/>
            <person name="Williams K.H."/>
            <person name="Hubbard S.S."/>
            <person name="Banfield J.F."/>
        </authorList>
    </citation>
    <scope>NUCLEOTIDE SEQUENCE [LARGE SCALE GENOMIC DNA]</scope>
</reference>
<keyword evidence="1 2" id="KW-0238">DNA-binding</keyword>
<feature type="domain" description="Core-binding (CB)" evidence="3">
    <location>
        <begin position="130"/>
        <end position="173"/>
    </location>
</feature>
<dbReference type="Pfam" id="PF02899">
    <property type="entry name" value="Phage_int_SAM_1"/>
    <property type="match status" value="1"/>
</dbReference>
<feature type="domain" description="Core-binding (CB)" evidence="3">
    <location>
        <begin position="14"/>
        <end position="106"/>
    </location>
</feature>
<comment type="caution">
    <text evidence="4">The sequence shown here is derived from an EMBL/GenBank/DDBJ whole genome shotgun (WGS) entry which is preliminary data.</text>
</comment>
<evidence type="ECO:0000259" key="3">
    <source>
        <dbReference type="PROSITE" id="PS51900"/>
    </source>
</evidence>
<dbReference type="SUPFAM" id="SSF47823">
    <property type="entry name" value="lambda integrase-like, N-terminal domain"/>
    <property type="match status" value="1"/>
</dbReference>
<evidence type="ECO:0000313" key="5">
    <source>
        <dbReference type="Proteomes" id="UP000178659"/>
    </source>
</evidence>
<evidence type="ECO:0000256" key="2">
    <source>
        <dbReference type="PROSITE-ProRule" id="PRU01248"/>
    </source>
</evidence>
<evidence type="ECO:0000256" key="1">
    <source>
        <dbReference type="ARBA" id="ARBA00023125"/>
    </source>
</evidence>
<protein>
    <recommendedName>
        <fullName evidence="3">Core-binding (CB) domain-containing protein</fullName>
    </recommendedName>
</protein>
<dbReference type="Gene3D" id="1.10.150.130">
    <property type="match status" value="1"/>
</dbReference>
<proteinExistence type="predicted"/>
<dbReference type="InterPro" id="IPR044068">
    <property type="entry name" value="CB"/>
</dbReference>
<dbReference type="Proteomes" id="UP000178659">
    <property type="component" value="Unassembled WGS sequence"/>
</dbReference>